<gene>
    <name evidence="1" type="ORF">AC244_17955</name>
</gene>
<proteinExistence type="predicted"/>
<reference evidence="2" key="1">
    <citation type="submission" date="2015-07" db="EMBL/GenBank/DDBJ databases">
        <title>Whole genome sequence of an Ensifer adhaerens strain isolated from a cave pool in the Wind Cave National Park.</title>
        <authorList>
            <person name="Eng W.W.H."/>
            <person name="Gan H.M."/>
            <person name="Barton H.A."/>
            <person name="Savka M.A."/>
        </authorList>
    </citation>
    <scope>NUCLEOTIDE SEQUENCE [LARGE SCALE GENOMIC DNA]</scope>
    <source>
        <strain evidence="2">SD006</strain>
    </source>
</reference>
<dbReference type="Proteomes" id="UP000037425">
    <property type="component" value="Unassembled WGS sequence"/>
</dbReference>
<evidence type="ECO:0000313" key="2">
    <source>
        <dbReference type="Proteomes" id="UP000037425"/>
    </source>
</evidence>
<name>A0A0L8BS49_ENSAD</name>
<organism evidence="1 2">
    <name type="scientific">Ensifer adhaerens</name>
    <name type="common">Sinorhizobium morelense</name>
    <dbReference type="NCBI Taxonomy" id="106592"/>
    <lineage>
        <taxon>Bacteria</taxon>
        <taxon>Pseudomonadati</taxon>
        <taxon>Pseudomonadota</taxon>
        <taxon>Alphaproteobacteria</taxon>
        <taxon>Hyphomicrobiales</taxon>
        <taxon>Rhizobiaceae</taxon>
        <taxon>Sinorhizobium/Ensifer group</taxon>
        <taxon>Ensifer</taxon>
    </lineage>
</organism>
<evidence type="ECO:0000313" key="1">
    <source>
        <dbReference type="EMBL" id="KOF17408.1"/>
    </source>
</evidence>
<protein>
    <submittedName>
        <fullName evidence="1">Uncharacterized protein</fullName>
    </submittedName>
</protein>
<sequence>MYRLQQHAKVDVFAVVFSGQHFETVLSHDRKQLQCWYPIFTNPNQACLSLQAGQSYATSFQVNKQAEASRAPFGARCSSIAR</sequence>
<dbReference type="AlphaFoldDB" id="A0A0L8BS49"/>
<comment type="caution">
    <text evidence="1">The sequence shown here is derived from an EMBL/GenBank/DDBJ whole genome shotgun (WGS) entry which is preliminary data.</text>
</comment>
<accession>A0A0L8BS49</accession>
<dbReference type="EMBL" id="LGAP01000011">
    <property type="protein sequence ID" value="KOF17408.1"/>
    <property type="molecule type" value="Genomic_DNA"/>
</dbReference>